<evidence type="ECO:0000313" key="2">
    <source>
        <dbReference type="Proteomes" id="UP000499080"/>
    </source>
</evidence>
<proteinExistence type="predicted"/>
<accession>A0A4Y2S8N5</accession>
<dbReference type="AlphaFoldDB" id="A0A4Y2S8N5"/>
<reference evidence="1 2" key="1">
    <citation type="journal article" date="2019" name="Sci. Rep.">
        <title>Orb-weaving spider Araneus ventricosus genome elucidates the spidroin gene catalogue.</title>
        <authorList>
            <person name="Kono N."/>
            <person name="Nakamura H."/>
            <person name="Ohtoshi R."/>
            <person name="Moran D.A.P."/>
            <person name="Shinohara A."/>
            <person name="Yoshida Y."/>
            <person name="Fujiwara M."/>
            <person name="Mori M."/>
            <person name="Tomita M."/>
            <person name="Arakawa K."/>
        </authorList>
    </citation>
    <scope>NUCLEOTIDE SEQUENCE [LARGE SCALE GENOMIC DNA]</scope>
</reference>
<dbReference type="Proteomes" id="UP000499080">
    <property type="component" value="Unassembled WGS sequence"/>
</dbReference>
<protein>
    <submittedName>
        <fullName evidence="1">Uncharacterized protein</fullName>
    </submittedName>
</protein>
<sequence length="109" mass="12319">MYYSATSCSLDHNRLVAAPEAYDVPRAVGCLLLVERFLIPRSHVGVQLVDGKNFRCHHFAPLAHRLTSPRQGNPDPVKMRTRTHPPVVWLEGFCQSFISCIYLENGGVW</sequence>
<name>A0A4Y2S8N5_ARAVE</name>
<evidence type="ECO:0000313" key="1">
    <source>
        <dbReference type="EMBL" id="GBN83966.1"/>
    </source>
</evidence>
<dbReference type="EMBL" id="BGPR01020160">
    <property type="protein sequence ID" value="GBN83966.1"/>
    <property type="molecule type" value="Genomic_DNA"/>
</dbReference>
<keyword evidence="2" id="KW-1185">Reference proteome</keyword>
<organism evidence="1 2">
    <name type="scientific">Araneus ventricosus</name>
    <name type="common">Orbweaver spider</name>
    <name type="synonym">Epeira ventricosa</name>
    <dbReference type="NCBI Taxonomy" id="182803"/>
    <lineage>
        <taxon>Eukaryota</taxon>
        <taxon>Metazoa</taxon>
        <taxon>Ecdysozoa</taxon>
        <taxon>Arthropoda</taxon>
        <taxon>Chelicerata</taxon>
        <taxon>Arachnida</taxon>
        <taxon>Araneae</taxon>
        <taxon>Araneomorphae</taxon>
        <taxon>Entelegynae</taxon>
        <taxon>Araneoidea</taxon>
        <taxon>Araneidae</taxon>
        <taxon>Araneus</taxon>
    </lineage>
</organism>
<gene>
    <name evidence="1" type="ORF">AVEN_34210_1</name>
</gene>
<comment type="caution">
    <text evidence="1">The sequence shown here is derived from an EMBL/GenBank/DDBJ whole genome shotgun (WGS) entry which is preliminary data.</text>
</comment>